<dbReference type="SUPFAM" id="SSF103506">
    <property type="entry name" value="Mitochondrial carrier"/>
    <property type="match status" value="1"/>
</dbReference>
<dbReference type="AlphaFoldDB" id="K1W4Y4"/>
<evidence type="ECO:0000313" key="11">
    <source>
        <dbReference type="EMBL" id="EKD03963.1"/>
    </source>
</evidence>
<dbReference type="PANTHER" id="PTHR45624:SF31">
    <property type="entry name" value="MITOCHONDRIAL ORNITHINE TRANSPORTER 1"/>
    <property type="match status" value="1"/>
</dbReference>
<keyword evidence="12" id="KW-1185">Reference proteome</keyword>
<evidence type="ECO:0000256" key="4">
    <source>
        <dbReference type="ARBA" id="ARBA00022692"/>
    </source>
</evidence>
<dbReference type="STRING" id="1220162.K1W4Y4"/>
<evidence type="ECO:0000256" key="6">
    <source>
        <dbReference type="ARBA" id="ARBA00022989"/>
    </source>
</evidence>
<evidence type="ECO:0000256" key="9">
    <source>
        <dbReference type="PROSITE-ProRule" id="PRU00282"/>
    </source>
</evidence>
<dbReference type="eggNOG" id="KOG0758">
    <property type="taxonomic scope" value="Eukaryota"/>
</dbReference>
<dbReference type="OrthoDB" id="2139348at2759"/>
<keyword evidence="8 9" id="KW-0472">Membrane</keyword>
<keyword evidence="6" id="KW-1133">Transmembrane helix</keyword>
<dbReference type="HOGENOM" id="CLU_015166_16_3_1"/>
<sequence>MGSDDNGAVRDLVFGSMAGMAAKLFEHPFGPPAEPADRPTAVVHGSAGLLQEDAEERGLPWPVCSDQQGLSAPVVGAAMENATLFFVYNRCQAGIVSLRPEAQRDAPLTIPELALSGAGAGAVTSYVLTPIELIKCRMQVQQISHPAGDVIVKTGLEAPASPASQVVLPASMTQSNAPKGPLALIADTVRQNGIRGLWLGQTGTLLRETGGGAAWFGMYELLAKYFISRRQKRAAPDVTITKADLSPWELMAAGAGGGICYNVSLFPADSVKSTIQTYAELNPNKPVPGFVETARNIYKSRGIRGLYAGCALTCMRSGPSSAMIFALFETLTTHLGWIFDKKPATPAEPALK</sequence>
<keyword evidence="3 10" id="KW-0813">Transport</keyword>
<dbReference type="GO" id="GO:1990575">
    <property type="term" value="P:mitochondrial L-ornithine transmembrane transport"/>
    <property type="evidence" value="ECO:0007669"/>
    <property type="project" value="TreeGrafter"/>
</dbReference>
<evidence type="ECO:0000256" key="3">
    <source>
        <dbReference type="ARBA" id="ARBA00022448"/>
    </source>
</evidence>
<dbReference type="EMBL" id="AMBO01000238">
    <property type="protein sequence ID" value="EKD03963.1"/>
    <property type="molecule type" value="Genomic_DNA"/>
</dbReference>
<dbReference type="InParanoid" id="K1W4Y4"/>
<accession>K1W4Y4</accession>
<keyword evidence="7" id="KW-0496">Mitochondrion</keyword>
<comment type="similarity">
    <text evidence="2 10">Belongs to the mitochondrial carrier (TC 2.A.29) family.</text>
</comment>
<dbReference type="GO" id="GO:0031966">
    <property type="term" value="C:mitochondrial membrane"/>
    <property type="evidence" value="ECO:0007669"/>
    <property type="project" value="UniProtKB-SubCell"/>
</dbReference>
<dbReference type="Gene3D" id="1.50.40.10">
    <property type="entry name" value="Mitochondrial carrier domain"/>
    <property type="match status" value="1"/>
</dbReference>
<evidence type="ECO:0000256" key="2">
    <source>
        <dbReference type="ARBA" id="ARBA00006375"/>
    </source>
</evidence>
<dbReference type="PANTHER" id="PTHR45624">
    <property type="entry name" value="MITOCHONDRIAL BASIC AMINO ACIDS TRANSPORTER-RELATED"/>
    <property type="match status" value="1"/>
</dbReference>
<dbReference type="InterPro" id="IPR018108">
    <property type="entry name" value="MCP_transmembrane"/>
</dbReference>
<keyword evidence="4 9" id="KW-0812">Transmembrane</keyword>
<organism evidence="11 12">
    <name type="scientific">Trichosporon asahii var. asahii (strain CBS 8904)</name>
    <name type="common">Yeast</name>
    <dbReference type="NCBI Taxonomy" id="1220162"/>
    <lineage>
        <taxon>Eukaryota</taxon>
        <taxon>Fungi</taxon>
        <taxon>Dikarya</taxon>
        <taxon>Basidiomycota</taxon>
        <taxon>Agaricomycotina</taxon>
        <taxon>Tremellomycetes</taxon>
        <taxon>Trichosporonales</taxon>
        <taxon>Trichosporonaceae</taxon>
        <taxon>Trichosporon</taxon>
    </lineage>
</organism>
<dbReference type="Pfam" id="PF00153">
    <property type="entry name" value="Mito_carr"/>
    <property type="match status" value="3"/>
</dbReference>
<dbReference type="OMA" id="FGSMAET"/>
<evidence type="ECO:0000256" key="5">
    <source>
        <dbReference type="ARBA" id="ARBA00022737"/>
    </source>
</evidence>
<evidence type="ECO:0000256" key="7">
    <source>
        <dbReference type="ARBA" id="ARBA00023128"/>
    </source>
</evidence>
<evidence type="ECO:0000313" key="12">
    <source>
        <dbReference type="Proteomes" id="UP000006757"/>
    </source>
</evidence>
<evidence type="ECO:0008006" key="13">
    <source>
        <dbReference type="Google" id="ProtNLM"/>
    </source>
</evidence>
<dbReference type="InterPro" id="IPR050567">
    <property type="entry name" value="Mitochondrial_Carrier"/>
</dbReference>
<dbReference type="PROSITE" id="PS50920">
    <property type="entry name" value="SOLCAR"/>
    <property type="match status" value="2"/>
</dbReference>
<comment type="subcellular location">
    <subcellularLocation>
        <location evidence="1">Mitochondrion membrane</location>
        <topology evidence="1">Multi-pass membrane protein</topology>
    </subcellularLocation>
</comment>
<feature type="repeat" description="Solcar" evidence="9">
    <location>
        <begin position="108"/>
        <end position="225"/>
    </location>
</feature>
<evidence type="ECO:0000256" key="10">
    <source>
        <dbReference type="RuleBase" id="RU000488"/>
    </source>
</evidence>
<dbReference type="GO" id="GO:0000064">
    <property type="term" value="F:L-ornithine transmembrane transporter activity"/>
    <property type="evidence" value="ECO:0007669"/>
    <property type="project" value="TreeGrafter"/>
</dbReference>
<dbReference type="Proteomes" id="UP000006757">
    <property type="component" value="Unassembled WGS sequence"/>
</dbReference>
<gene>
    <name evidence="11" type="ORF">A1Q2_01733</name>
</gene>
<name>K1W4Y4_TRIAC</name>
<protein>
    <recommendedName>
        <fullName evidence="13">L-ornithine transporter</fullName>
    </recommendedName>
</protein>
<keyword evidence="5" id="KW-0677">Repeat</keyword>
<reference evidence="11 12" key="1">
    <citation type="journal article" date="2012" name="Eukaryot. Cell">
        <title>Genome sequence of the Trichosporon asahii environmental strain CBS 8904.</title>
        <authorList>
            <person name="Yang R.Y."/>
            <person name="Li H.T."/>
            <person name="Zhu H."/>
            <person name="Zhou G.P."/>
            <person name="Wang M."/>
            <person name="Wang L."/>
        </authorList>
    </citation>
    <scope>NUCLEOTIDE SEQUENCE [LARGE SCALE GENOMIC DNA]</scope>
    <source>
        <strain evidence="11 12">CBS 8904</strain>
    </source>
</reference>
<dbReference type="InterPro" id="IPR023395">
    <property type="entry name" value="MCP_dom_sf"/>
</dbReference>
<comment type="caution">
    <text evidence="11">The sequence shown here is derived from an EMBL/GenBank/DDBJ whole genome shotgun (WGS) entry which is preliminary data.</text>
</comment>
<evidence type="ECO:0000256" key="8">
    <source>
        <dbReference type="ARBA" id="ARBA00023136"/>
    </source>
</evidence>
<feature type="repeat" description="Solcar" evidence="9">
    <location>
        <begin position="248"/>
        <end position="334"/>
    </location>
</feature>
<proteinExistence type="inferred from homology"/>
<evidence type="ECO:0000256" key="1">
    <source>
        <dbReference type="ARBA" id="ARBA00004225"/>
    </source>
</evidence>